<evidence type="ECO:0000259" key="15">
    <source>
        <dbReference type="PROSITE" id="PS50011"/>
    </source>
</evidence>
<dbReference type="Gene3D" id="3.30.200.20">
    <property type="entry name" value="Phosphorylase Kinase, domain 1"/>
    <property type="match status" value="1"/>
</dbReference>
<dbReference type="PROSITE" id="PS00107">
    <property type="entry name" value="PROTEIN_KINASE_ATP"/>
    <property type="match status" value="1"/>
</dbReference>
<dbReference type="InterPro" id="IPR001245">
    <property type="entry name" value="Ser-Thr/Tyr_kinase_cat_dom"/>
</dbReference>
<dbReference type="Proteomes" id="UP001497522">
    <property type="component" value="Chromosome 10"/>
</dbReference>
<name>A0ABP1A9V8_9BRYO</name>
<evidence type="ECO:0000256" key="11">
    <source>
        <dbReference type="ARBA" id="ARBA00023136"/>
    </source>
</evidence>
<keyword evidence="5 14" id="KW-0812">Transmembrane</keyword>
<evidence type="ECO:0000256" key="4">
    <source>
        <dbReference type="ARBA" id="ARBA00022679"/>
    </source>
</evidence>
<evidence type="ECO:0000256" key="12">
    <source>
        <dbReference type="ARBA" id="ARBA00023157"/>
    </source>
</evidence>
<evidence type="ECO:0000256" key="1">
    <source>
        <dbReference type="ARBA" id="ARBA00004162"/>
    </source>
</evidence>
<evidence type="ECO:0000259" key="16">
    <source>
        <dbReference type="PROSITE" id="PS51782"/>
    </source>
</evidence>
<proteinExistence type="predicted"/>
<accession>A0ABP1A9V8</accession>
<gene>
    <name evidence="17" type="ORF">CSSPJE1EN2_LOCUS2291</name>
</gene>
<keyword evidence="6" id="KW-0732">Signal</keyword>
<keyword evidence="7 13" id="KW-0547">Nucleotide-binding</keyword>
<dbReference type="InterPro" id="IPR044812">
    <property type="entry name" value="CERK1/LYK3-like"/>
</dbReference>
<keyword evidence="12" id="KW-1015">Disulfide bond</keyword>
<keyword evidence="18" id="KW-1185">Reference proteome</keyword>
<evidence type="ECO:0000256" key="2">
    <source>
        <dbReference type="ARBA" id="ARBA00022475"/>
    </source>
</evidence>
<evidence type="ECO:0000256" key="9">
    <source>
        <dbReference type="ARBA" id="ARBA00022840"/>
    </source>
</evidence>
<dbReference type="PROSITE" id="PS50011">
    <property type="entry name" value="PROTEIN_KINASE_DOM"/>
    <property type="match status" value="1"/>
</dbReference>
<evidence type="ECO:0000313" key="17">
    <source>
        <dbReference type="EMBL" id="CAK9859296.1"/>
    </source>
</evidence>
<evidence type="ECO:0000256" key="6">
    <source>
        <dbReference type="ARBA" id="ARBA00022729"/>
    </source>
</evidence>
<dbReference type="PROSITE" id="PS00108">
    <property type="entry name" value="PROTEIN_KINASE_ST"/>
    <property type="match status" value="1"/>
</dbReference>
<feature type="domain" description="Protein kinase" evidence="15">
    <location>
        <begin position="322"/>
        <end position="613"/>
    </location>
</feature>
<evidence type="ECO:0000256" key="7">
    <source>
        <dbReference type="ARBA" id="ARBA00022741"/>
    </source>
</evidence>
<feature type="domain" description="LysM" evidence="16">
    <location>
        <begin position="105"/>
        <end position="152"/>
    </location>
</feature>
<dbReference type="Pfam" id="PF07714">
    <property type="entry name" value="PK_Tyr_Ser-Thr"/>
    <property type="match status" value="1"/>
</dbReference>
<keyword evidence="10 14" id="KW-1133">Transmembrane helix</keyword>
<dbReference type="InterPro" id="IPR011009">
    <property type="entry name" value="Kinase-like_dom_sf"/>
</dbReference>
<dbReference type="SMART" id="SM00257">
    <property type="entry name" value="LysM"/>
    <property type="match status" value="3"/>
</dbReference>
<dbReference type="PANTHER" id="PTHR46204">
    <property type="entry name" value="CHITIN ELICITOR RECEPTOR KINASE 1-RELATED"/>
    <property type="match status" value="1"/>
</dbReference>
<dbReference type="Pfam" id="PF01476">
    <property type="entry name" value="LysM"/>
    <property type="match status" value="2"/>
</dbReference>
<keyword evidence="3" id="KW-0723">Serine/threonine-protein kinase</keyword>
<keyword evidence="9 13" id="KW-0067">ATP-binding</keyword>
<dbReference type="SUPFAM" id="SSF56112">
    <property type="entry name" value="Protein kinase-like (PK-like)"/>
    <property type="match status" value="1"/>
</dbReference>
<dbReference type="Pfam" id="PF23577">
    <property type="entry name" value="LysM_RLK"/>
    <property type="match status" value="1"/>
</dbReference>
<dbReference type="CDD" id="cd00118">
    <property type="entry name" value="LysM"/>
    <property type="match status" value="1"/>
</dbReference>
<feature type="domain" description="LysM" evidence="16">
    <location>
        <begin position="45"/>
        <end position="90"/>
    </location>
</feature>
<dbReference type="InterPro" id="IPR036779">
    <property type="entry name" value="LysM_dom_sf"/>
</dbReference>
<dbReference type="InterPro" id="IPR018392">
    <property type="entry name" value="LysM"/>
</dbReference>
<keyword evidence="4" id="KW-0808">Transferase</keyword>
<keyword evidence="11 14" id="KW-0472">Membrane</keyword>
<dbReference type="PANTHER" id="PTHR46204:SF2">
    <property type="entry name" value="CHITIN ELICITOR RECEPTOR KINASE 1"/>
    <property type="match status" value="1"/>
</dbReference>
<evidence type="ECO:0000256" key="13">
    <source>
        <dbReference type="PROSITE-ProRule" id="PRU10141"/>
    </source>
</evidence>
<feature type="transmembrane region" description="Helical" evidence="14">
    <location>
        <begin position="237"/>
        <end position="265"/>
    </location>
</feature>
<dbReference type="Gene3D" id="3.10.350.10">
    <property type="entry name" value="LysM domain"/>
    <property type="match status" value="1"/>
</dbReference>
<reference evidence="17" key="1">
    <citation type="submission" date="2024-03" db="EMBL/GenBank/DDBJ databases">
        <authorList>
            <consortium name="ELIXIR-Norway"/>
            <consortium name="Elixir Norway"/>
        </authorList>
    </citation>
    <scope>NUCLEOTIDE SEQUENCE</scope>
</reference>
<dbReference type="InterPro" id="IPR017441">
    <property type="entry name" value="Protein_kinase_ATP_BS"/>
</dbReference>
<dbReference type="InterPro" id="IPR000719">
    <property type="entry name" value="Prot_kinase_dom"/>
</dbReference>
<evidence type="ECO:0000256" key="5">
    <source>
        <dbReference type="ARBA" id="ARBA00022692"/>
    </source>
</evidence>
<sequence length="631" mass="68754">MILRFLQLVCTPVLLCVIMSGFFIAYTRGVGALCLPSTGCTTALAYYTTKEGDTLNIVGNYFQVSTQAIMNANSNITNIDIVFGDESIYIPFSCQCINGQLGQNFAYKVTGNDTLNSISTQTYEGLTQPGWIASQSGLANPNFIDEGTFLVIPVNCSCGNPTVSLEFGLFVTYVVGSGTADNLTSVAAKFNLSPDLVRKYNPGVSWDNPQQNAQQIAFIPVTAGGGRGGGPAVSTSVIVGAVIGGLFGLIGVVAFLYCFCVRFLLWPSRRHHRNKFKQQGLLATSSAKAGRMTVALPVFGDFSVDKSVEFSYEELAMATNDFNAVNKIGEGGFGAVYYGVIRGQKLAIKRMNLQASKEFMAELQVLTHVHHTNLVQLVGYCTVEFLFLVYEFIDNGTLDQHLHYIDRGRTPLSWTARVQIALDAARGLEYIHEHTKPTYIHRDIKSANILINKELHAKVADFGLTKLTDSGLSNFSTTMPTRVVGTFGYMPPEYAQLGDLSPMVDIYSFGVVLFELLSGKKAIIQGGDVSSSNTASSVDPQNQDQKPLVALFDAVFTDLDGKEKLHKLMDHALGGNYPLESAWKMAQLAGACTNERPQLRPTMRKVVVALMTLSSSTQEWEVSGFPVRDFS</sequence>
<evidence type="ECO:0000256" key="14">
    <source>
        <dbReference type="SAM" id="Phobius"/>
    </source>
</evidence>
<dbReference type="InterPro" id="IPR008271">
    <property type="entry name" value="Ser/Thr_kinase_AS"/>
</dbReference>
<evidence type="ECO:0000256" key="3">
    <source>
        <dbReference type="ARBA" id="ARBA00022527"/>
    </source>
</evidence>
<organism evidence="17 18">
    <name type="scientific">Sphagnum jensenii</name>
    <dbReference type="NCBI Taxonomy" id="128206"/>
    <lineage>
        <taxon>Eukaryota</taxon>
        <taxon>Viridiplantae</taxon>
        <taxon>Streptophyta</taxon>
        <taxon>Embryophyta</taxon>
        <taxon>Bryophyta</taxon>
        <taxon>Sphagnophytina</taxon>
        <taxon>Sphagnopsida</taxon>
        <taxon>Sphagnales</taxon>
        <taxon>Sphagnaceae</taxon>
        <taxon>Sphagnum</taxon>
    </lineage>
</organism>
<evidence type="ECO:0000256" key="8">
    <source>
        <dbReference type="ARBA" id="ARBA00022777"/>
    </source>
</evidence>
<evidence type="ECO:0000256" key="10">
    <source>
        <dbReference type="ARBA" id="ARBA00022989"/>
    </source>
</evidence>
<dbReference type="SMART" id="SM00220">
    <property type="entry name" value="S_TKc"/>
    <property type="match status" value="1"/>
</dbReference>
<dbReference type="InterPro" id="IPR057097">
    <property type="entry name" value="LysM_RLK3/10"/>
</dbReference>
<keyword evidence="8" id="KW-0418">Kinase</keyword>
<dbReference type="Gene3D" id="1.10.510.10">
    <property type="entry name" value="Transferase(Phosphotransferase) domain 1"/>
    <property type="match status" value="1"/>
</dbReference>
<feature type="binding site" evidence="13">
    <location>
        <position position="349"/>
    </location>
    <ligand>
        <name>ATP</name>
        <dbReference type="ChEBI" id="CHEBI:30616"/>
    </ligand>
</feature>
<protein>
    <submittedName>
        <fullName evidence="17">Uncharacterized protein</fullName>
    </submittedName>
</protein>
<dbReference type="EMBL" id="OZ023711">
    <property type="protein sequence ID" value="CAK9859296.1"/>
    <property type="molecule type" value="Genomic_DNA"/>
</dbReference>
<comment type="subcellular location">
    <subcellularLocation>
        <location evidence="1">Cell membrane</location>
        <topology evidence="1">Single-pass membrane protein</topology>
    </subcellularLocation>
</comment>
<evidence type="ECO:0000313" key="18">
    <source>
        <dbReference type="Proteomes" id="UP001497522"/>
    </source>
</evidence>
<keyword evidence="2" id="KW-1003">Cell membrane</keyword>
<feature type="domain" description="LysM" evidence="16">
    <location>
        <begin position="171"/>
        <end position="218"/>
    </location>
</feature>
<dbReference type="PROSITE" id="PS51782">
    <property type="entry name" value="LYSM"/>
    <property type="match status" value="3"/>
</dbReference>